<dbReference type="GO" id="GO:0003924">
    <property type="term" value="F:GTPase activity"/>
    <property type="evidence" value="ECO:0007669"/>
    <property type="project" value="UniProtKB-UniRule"/>
</dbReference>
<keyword evidence="5 8" id="KW-0648">Protein biosynthesis</keyword>
<dbReference type="GO" id="GO:0005737">
    <property type="term" value="C:cytoplasm"/>
    <property type="evidence" value="ECO:0007669"/>
    <property type="project" value="UniProtKB-SubCell"/>
</dbReference>
<dbReference type="GO" id="GO:0005525">
    <property type="term" value="F:GTP binding"/>
    <property type="evidence" value="ECO:0007669"/>
    <property type="project" value="UniProtKB-KW"/>
</dbReference>
<evidence type="ECO:0000256" key="2">
    <source>
        <dbReference type="ARBA" id="ARBA00020675"/>
    </source>
</evidence>
<dbReference type="PANTHER" id="PTHR43381">
    <property type="entry name" value="TRANSLATION INITIATION FACTOR IF-2-RELATED"/>
    <property type="match status" value="1"/>
</dbReference>
<dbReference type="CDD" id="cd01887">
    <property type="entry name" value="IF2_eIF5B"/>
    <property type="match status" value="1"/>
</dbReference>
<dbReference type="FunFam" id="2.40.30.10:FF:000008">
    <property type="entry name" value="Translation initiation factor IF-2"/>
    <property type="match status" value="1"/>
</dbReference>
<feature type="binding site" evidence="8">
    <location>
        <begin position="487"/>
        <end position="490"/>
    </location>
    <ligand>
        <name>GTP</name>
        <dbReference type="ChEBI" id="CHEBI:37565"/>
    </ligand>
</feature>
<feature type="binding site" evidence="8">
    <location>
        <begin position="387"/>
        <end position="394"/>
    </location>
    <ligand>
        <name>GTP</name>
        <dbReference type="ChEBI" id="CHEBI:37565"/>
    </ligand>
</feature>
<dbReference type="Gene3D" id="1.10.10.2480">
    <property type="match status" value="1"/>
</dbReference>
<feature type="compositionally biased region" description="Pro residues" evidence="10">
    <location>
        <begin position="169"/>
        <end position="180"/>
    </location>
</feature>
<dbReference type="FunFam" id="3.40.50.300:FF:000019">
    <property type="entry name" value="Translation initiation factor IF-2"/>
    <property type="match status" value="1"/>
</dbReference>
<dbReference type="PROSITE" id="PS01176">
    <property type="entry name" value="IF2"/>
    <property type="match status" value="1"/>
</dbReference>
<dbReference type="FunFam" id="3.40.50.10050:FF:000001">
    <property type="entry name" value="Translation initiation factor IF-2"/>
    <property type="match status" value="1"/>
</dbReference>
<evidence type="ECO:0000256" key="7">
    <source>
        <dbReference type="ARBA" id="ARBA00025162"/>
    </source>
</evidence>
<evidence type="ECO:0000256" key="6">
    <source>
        <dbReference type="ARBA" id="ARBA00023134"/>
    </source>
</evidence>
<feature type="compositionally biased region" description="Low complexity" evidence="10">
    <location>
        <begin position="181"/>
        <end position="206"/>
    </location>
</feature>
<dbReference type="InterPro" id="IPR044145">
    <property type="entry name" value="IF2_II"/>
</dbReference>
<proteinExistence type="inferred from homology"/>
<dbReference type="Pfam" id="PF22042">
    <property type="entry name" value="EF-G_D2"/>
    <property type="match status" value="1"/>
</dbReference>
<evidence type="ECO:0000259" key="11">
    <source>
        <dbReference type="PROSITE" id="PS51722"/>
    </source>
</evidence>
<dbReference type="SUPFAM" id="SSF52156">
    <property type="entry name" value="Initiation factor IF2/eIF5b, domain 3"/>
    <property type="match status" value="1"/>
</dbReference>
<keyword evidence="6 8" id="KW-0342">GTP-binding</keyword>
<feature type="binding site" evidence="8">
    <location>
        <begin position="433"/>
        <end position="437"/>
    </location>
    <ligand>
        <name>GTP</name>
        <dbReference type="ChEBI" id="CHEBI:37565"/>
    </ligand>
</feature>
<evidence type="ECO:0000313" key="12">
    <source>
        <dbReference type="EMBL" id="KXU37950.1"/>
    </source>
</evidence>
<evidence type="ECO:0000256" key="10">
    <source>
        <dbReference type="SAM" id="MobiDB-lite"/>
    </source>
</evidence>
<feature type="compositionally biased region" description="Low complexity" evidence="10">
    <location>
        <begin position="67"/>
        <end position="95"/>
    </location>
</feature>
<dbReference type="GO" id="GO:0003743">
    <property type="term" value="F:translation initiation factor activity"/>
    <property type="evidence" value="ECO:0007669"/>
    <property type="project" value="UniProtKB-UniRule"/>
</dbReference>
<dbReference type="CDD" id="cd03692">
    <property type="entry name" value="mtIF2_IVc"/>
    <property type="match status" value="1"/>
</dbReference>
<evidence type="ECO:0000256" key="8">
    <source>
        <dbReference type="HAMAP-Rule" id="MF_00100"/>
    </source>
</evidence>
<evidence type="ECO:0000256" key="9">
    <source>
        <dbReference type="RuleBase" id="RU000644"/>
    </source>
</evidence>
<comment type="subcellular location">
    <subcellularLocation>
        <location evidence="8">Cytoplasm</location>
    </subcellularLocation>
</comment>
<keyword evidence="3 8" id="KW-0396">Initiation factor</keyword>
<dbReference type="HAMAP" id="MF_00100_B">
    <property type="entry name" value="IF_2_B"/>
    <property type="match status" value="1"/>
</dbReference>
<dbReference type="InterPro" id="IPR000178">
    <property type="entry name" value="TF_IF2_bacterial-like"/>
</dbReference>
<reference evidence="12 13" key="1">
    <citation type="submission" date="2016-02" db="EMBL/GenBank/DDBJ databases">
        <authorList>
            <person name="Wen L."/>
            <person name="He K."/>
            <person name="Yang H."/>
        </authorList>
    </citation>
    <scope>NUCLEOTIDE SEQUENCE [LARGE SCALE GENOMIC DNA]</scope>
    <source>
        <strain evidence="12 13">CV41</strain>
    </source>
</reference>
<dbReference type="RefSeq" id="WP_068710779.1">
    <property type="nucleotide sequence ID" value="NZ_LSZP01000003.1"/>
</dbReference>
<dbReference type="AlphaFoldDB" id="A0A139SU10"/>
<dbReference type="InterPro" id="IPR005225">
    <property type="entry name" value="Small_GTP-bd"/>
</dbReference>
<name>A0A139SU10_9BACT</name>
<dbReference type="SUPFAM" id="SSF52540">
    <property type="entry name" value="P-loop containing nucleoside triphosphate hydrolases"/>
    <property type="match status" value="1"/>
</dbReference>
<feature type="region of interest" description="Disordered" evidence="10">
    <location>
        <begin position="126"/>
        <end position="257"/>
    </location>
</feature>
<comment type="caution">
    <text evidence="12">The sequence shown here is derived from an EMBL/GenBank/DDBJ whole genome shotgun (WGS) entry which is preliminary data.</text>
</comment>
<feature type="compositionally biased region" description="Pro residues" evidence="10">
    <location>
        <begin position="218"/>
        <end position="236"/>
    </location>
</feature>
<dbReference type="EMBL" id="LSZP01000003">
    <property type="protein sequence ID" value="KXU37950.1"/>
    <property type="molecule type" value="Genomic_DNA"/>
</dbReference>
<dbReference type="InterPro" id="IPR023115">
    <property type="entry name" value="TIF_IF2_dom3"/>
</dbReference>
<dbReference type="STRING" id="1548208.AXK12_00900"/>
<protein>
    <recommendedName>
        <fullName evidence="2 8">Translation initiation factor IF-2</fullName>
    </recommendedName>
</protein>
<feature type="region of interest" description="G-domain" evidence="8">
    <location>
        <begin position="381"/>
        <end position="529"/>
    </location>
</feature>
<dbReference type="Pfam" id="PF04760">
    <property type="entry name" value="IF2_N"/>
    <property type="match status" value="1"/>
</dbReference>
<dbReference type="OrthoDB" id="9811804at2"/>
<dbReference type="SUPFAM" id="SSF50447">
    <property type="entry name" value="Translation proteins"/>
    <property type="match status" value="2"/>
</dbReference>
<evidence type="ECO:0000256" key="4">
    <source>
        <dbReference type="ARBA" id="ARBA00022741"/>
    </source>
</evidence>
<dbReference type="InterPro" id="IPR015760">
    <property type="entry name" value="TIF_IF2"/>
</dbReference>
<dbReference type="InterPro" id="IPR009000">
    <property type="entry name" value="Transl_B-barrel_sf"/>
</dbReference>
<gene>
    <name evidence="8" type="primary">infB</name>
    <name evidence="12" type="ORF">AXK12_00900</name>
</gene>
<dbReference type="InterPro" id="IPR027417">
    <property type="entry name" value="P-loop_NTPase"/>
</dbReference>
<dbReference type="Gene3D" id="3.40.50.10050">
    <property type="entry name" value="Translation initiation factor IF- 2, domain 3"/>
    <property type="match status" value="1"/>
</dbReference>
<evidence type="ECO:0000256" key="5">
    <source>
        <dbReference type="ARBA" id="ARBA00022917"/>
    </source>
</evidence>
<organism evidence="12 13">
    <name type="scientific">Cephaloticoccus capnophilus</name>
    <dbReference type="NCBI Taxonomy" id="1548208"/>
    <lineage>
        <taxon>Bacteria</taxon>
        <taxon>Pseudomonadati</taxon>
        <taxon>Verrucomicrobiota</taxon>
        <taxon>Opitutia</taxon>
        <taxon>Opitutales</taxon>
        <taxon>Opitutaceae</taxon>
        <taxon>Cephaloticoccus</taxon>
    </lineage>
</organism>
<evidence type="ECO:0000256" key="3">
    <source>
        <dbReference type="ARBA" id="ARBA00022540"/>
    </source>
</evidence>
<dbReference type="FunFam" id="2.40.30.10:FF:000054">
    <property type="entry name" value="Translation initiation factor IF-2"/>
    <property type="match status" value="1"/>
</dbReference>
<dbReference type="InterPro" id="IPR000795">
    <property type="entry name" value="T_Tr_GTP-bd_dom"/>
</dbReference>
<keyword evidence="13" id="KW-1185">Reference proteome</keyword>
<dbReference type="NCBIfam" id="TIGR00231">
    <property type="entry name" value="small_GTP"/>
    <property type="match status" value="1"/>
</dbReference>
<dbReference type="Gene3D" id="2.40.30.10">
    <property type="entry name" value="Translation factors"/>
    <property type="match status" value="2"/>
</dbReference>
<feature type="domain" description="Tr-type G" evidence="11">
    <location>
        <begin position="378"/>
        <end position="547"/>
    </location>
</feature>
<dbReference type="Gene3D" id="3.40.50.300">
    <property type="entry name" value="P-loop containing nucleotide triphosphate hydrolases"/>
    <property type="match status" value="1"/>
</dbReference>
<dbReference type="PROSITE" id="PS51722">
    <property type="entry name" value="G_TR_2"/>
    <property type="match status" value="1"/>
</dbReference>
<dbReference type="InterPro" id="IPR006847">
    <property type="entry name" value="IF2_N"/>
</dbReference>
<dbReference type="PANTHER" id="PTHR43381:SF4">
    <property type="entry name" value="EUKARYOTIC TRANSLATION INITIATION FACTOR 5B"/>
    <property type="match status" value="1"/>
</dbReference>
<dbReference type="InterPro" id="IPR053905">
    <property type="entry name" value="EF-G-like_DII"/>
</dbReference>
<evidence type="ECO:0000256" key="1">
    <source>
        <dbReference type="ARBA" id="ARBA00007733"/>
    </source>
</evidence>
<comment type="similarity">
    <text evidence="1 8 9">Belongs to the TRAFAC class translation factor GTPase superfamily. Classic translation factor GTPase family. IF-2 subfamily.</text>
</comment>
<feature type="compositionally biased region" description="Low complexity" evidence="10">
    <location>
        <begin position="126"/>
        <end position="141"/>
    </location>
</feature>
<sequence length="880" mass="92557">MSIRIHELAKKIGMDNKQLLKLLQGRNFEVKSVSSSIDNISADALVAEFAKPEDASAPQDAETAVKTSARSKAAAETASSESEAASTPGAPATPTVNLPAGVFVKTPEDIAREKAEKAAAAEAEAAALAAEKAATRAQAEAAAREPKPVATPPPAAAPVAPSAAVSAPPKLPPLPKPVPRAAPSIAAKPSATSTASAAPLSVPPVLGARPPVKESSPAQPPVKPAASAPPPPPVLSAPPSIATTAPRPITGAAAPVPPPLPPVAGAFAPKPPPIAAPLAAAASSSDDQEIKHIQLKPPIIVRDFAAALGLKPFKLISELNQQGGFASMNSTIEEAVAIAVAENHNFILEIKHRGEAAEKKVVQEKADPEEEEKRNLESRPPVVCILGHVDHGKTSLLDRIRSANVVSGEAGGITQHIGAYQVEKEGRKITFLDTPGHAAFTKMRARGAHVTDIAVLVVAADDGFMPQTDEALKHAQKAGVSLIVAINKTDVKGANIDQVKTQMQQRNIAAEDWGGETITVPVSALKGEGIDTLLEMILLQADMLELKANPKAEASGIIVESEIDFGRGPMATVIVQRGTLKVGDALVCGTHYARVRAMFDDQGRNIKAAPPSTPVRIIGWSSTPDSGATFRTAKNARDAEDQAETERLRIRQVATRAASAPKEVSVDQLFANIAATQARTLKVILKTDVFGSTEAVRNVLESIKSDKVQLDIIAAEVGLVTKNDVLMASAAKALVIGFNTKLENGVTSMAKHHGVRIESFELIYELGDKVRELMADLLDPDLKEIKLGGAEVRQVFELGKGAVAGCLVTDGKITRNVLARLRRKKGIVHEGRVSTLKRFKDDANEVRAGLECGIKLDDFNGYEVGDLIECYEVQKVRASL</sequence>
<keyword evidence="8" id="KW-0963">Cytoplasm</keyword>
<dbReference type="InterPro" id="IPR036925">
    <property type="entry name" value="TIF_IF2_dom3_sf"/>
</dbReference>
<dbReference type="Proteomes" id="UP000071392">
    <property type="component" value="Unassembled WGS sequence"/>
</dbReference>
<evidence type="ECO:0000313" key="13">
    <source>
        <dbReference type="Proteomes" id="UP000071392"/>
    </source>
</evidence>
<dbReference type="Pfam" id="PF00009">
    <property type="entry name" value="GTP_EFTU"/>
    <property type="match status" value="1"/>
</dbReference>
<feature type="region of interest" description="Disordered" evidence="10">
    <location>
        <begin position="52"/>
        <end position="99"/>
    </location>
</feature>
<comment type="function">
    <text evidence="7 8 9">One of the essential components for the initiation of protein synthesis. Protects formylmethionyl-tRNA from spontaneous hydrolysis and promotes its binding to the 30S ribosomal subunits. Also involved in the hydrolysis of GTP during the formation of the 70S ribosomal complex.</text>
</comment>
<dbReference type="Pfam" id="PF11987">
    <property type="entry name" value="IF-2"/>
    <property type="match status" value="1"/>
</dbReference>
<accession>A0A139SU10</accession>
<feature type="compositionally biased region" description="Low complexity" evidence="10">
    <location>
        <begin position="157"/>
        <end position="168"/>
    </location>
</feature>
<dbReference type="NCBIfam" id="TIGR00487">
    <property type="entry name" value="IF-2"/>
    <property type="match status" value="1"/>
</dbReference>
<dbReference type="CDD" id="cd03702">
    <property type="entry name" value="IF2_mtIF2_II"/>
    <property type="match status" value="1"/>
</dbReference>
<keyword evidence="4 8" id="KW-0547">Nucleotide-binding</keyword>